<keyword evidence="2" id="KW-1185">Reference proteome</keyword>
<reference evidence="1 2" key="1">
    <citation type="submission" date="2023-07" db="EMBL/GenBank/DDBJ databases">
        <title>Sorghum-associated microbial communities from plants grown in Nebraska, USA.</title>
        <authorList>
            <person name="Schachtman D."/>
        </authorList>
    </citation>
    <scope>NUCLEOTIDE SEQUENCE [LARGE SCALE GENOMIC DNA]</scope>
    <source>
        <strain evidence="1 2">BE314</strain>
    </source>
</reference>
<evidence type="ECO:0000313" key="2">
    <source>
        <dbReference type="Proteomes" id="UP001180453"/>
    </source>
</evidence>
<protein>
    <submittedName>
        <fullName evidence="1">Uncharacterized protein</fullName>
    </submittedName>
</protein>
<dbReference type="Proteomes" id="UP001180453">
    <property type="component" value="Unassembled WGS sequence"/>
</dbReference>
<dbReference type="EMBL" id="JAVDXU010000001">
    <property type="protein sequence ID" value="MDR7267953.1"/>
    <property type="molecule type" value="Genomic_DNA"/>
</dbReference>
<gene>
    <name evidence="1" type="ORF">J2X20_000582</name>
</gene>
<name>A0ABU1YGK4_ROSSA</name>
<organism evidence="1 2">
    <name type="scientific">Roseateles saccharophilus</name>
    <name type="common">Pseudomonas saccharophila</name>
    <dbReference type="NCBI Taxonomy" id="304"/>
    <lineage>
        <taxon>Bacteria</taxon>
        <taxon>Pseudomonadati</taxon>
        <taxon>Pseudomonadota</taxon>
        <taxon>Betaproteobacteria</taxon>
        <taxon>Burkholderiales</taxon>
        <taxon>Sphaerotilaceae</taxon>
        <taxon>Roseateles</taxon>
    </lineage>
</organism>
<accession>A0ABU1YGK4</accession>
<evidence type="ECO:0000313" key="1">
    <source>
        <dbReference type="EMBL" id="MDR7267953.1"/>
    </source>
</evidence>
<sequence>MAVAAPESGLDSKAILEQNKQLTIFSTVTSQSAQRTAAITSANAQQTNTVLQAASDVRQQSQKV</sequence>
<dbReference type="RefSeq" id="WP_056193332.1">
    <property type="nucleotide sequence ID" value="NZ_JAVDXU010000001.1"/>
</dbReference>
<comment type="caution">
    <text evidence="1">The sequence shown here is derived from an EMBL/GenBank/DDBJ whole genome shotgun (WGS) entry which is preliminary data.</text>
</comment>
<proteinExistence type="predicted"/>